<dbReference type="SMR" id="A0A482WUM9"/>
<sequence>MSLDSVFGNPKRIELHDAGCQTDDLFMKDKDELITRINELLIQRDALIKEVQDIRTVEYSDRRIDDEICFRSIGSQTHSYYGLSTEQCKPDCESLNVIKMREKTIQILNDNNDSLYREIRCLEKDIDENKNYIKMLIEENNCLSNIVSKLNNQFKEHEEKNTVALDDFHRNTRKIKILANMLNNELSSEFLASSFVYGGAGMTDIVDAVSTCDEVKSLNKNDFPLWL</sequence>
<feature type="coiled-coil region" evidence="1">
    <location>
        <begin position="105"/>
        <end position="167"/>
    </location>
</feature>
<comment type="caution">
    <text evidence="2">The sequence shown here is derived from an EMBL/GenBank/DDBJ whole genome shotgun (WGS) entry which is preliminary data.</text>
</comment>
<name>A0A482WUM9_LAOST</name>
<dbReference type="EMBL" id="QKKF02025062">
    <property type="protein sequence ID" value="RZF37203.1"/>
    <property type="molecule type" value="Genomic_DNA"/>
</dbReference>
<accession>A0A482WUM9</accession>
<dbReference type="InParanoid" id="A0A482WUM9"/>
<protein>
    <submittedName>
        <fullName evidence="2">Uncharacterized protein</fullName>
    </submittedName>
</protein>
<dbReference type="Proteomes" id="UP000291343">
    <property type="component" value="Unassembled WGS sequence"/>
</dbReference>
<evidence type="ECO:0000313" key="2">
    <source>
        <dbReference type="EMBL" id="RZF37203.1"/>
    </source>
</evidence>
<dbReference type="AlphaFoldDB" id="A0A482WUM9"/>
<keyword evidence="3" id="KW-1185">Reference proteome</keyword>
<gene>
    <name evidence="2" type="ORF">LSTR_LSTR015526</name>
</gene>
<evidence type="ECO:0000256" key="1">
    <source>
        <dbReference type="SAM" id="Coils"/>
    </source>
</evidence>
<dbReference type="OrthoDB" id="10604532at2759"/>
<evidence type="ECO:0000313" key="3">
    <source>
        <dbReference type="Proteomes" id="UP000291343"/>
    </source>
</evidence>
<proteinExistence type="predicted"/>
<keyword evidence="1" id="KW-0175">Coiled coil</keyword>
<reference evidence="2 3" key="1">
    <citation type="journal article" date="2017" name="Gigascience">
        <title>Genome sequence of the small brown planthopper, Laodelphax striatellus.</title>
        <authorList>
            <person name="Zhu J."/>
            <person name="Jiang F."/>
            <person name="Wang X."/>
            <person name="Yang P."/>
            <person name="Bao Y."/>
            <person name="Zhao W."/>
            <person name="Wang W."/>
            <person name="Lu H."/>
            <person name="Wang Q."/>
            <person name="Cui N."/>
            <person name="Li J."/>
            <person name="Chen X."/>
            <person name="Luo L."/>
            <person name="Yu J."/>
            <person name="Kang L."/>
            <person name="Cui F."/>
        </authorList>
    </citation>
    <scope>NUCLEOTIDE SEQUENCE [LARGE SCALE GENOMIC DNA]</scope>
    <source>
        <strain evidence="2">Lst14</strain>
    </source>
</reference>
<organism evidence="2 3">
    <name type="scientific">Laodelphax striatellus</name>
    <name type="common">Small brown planthopper</name>
    <name type="synonym">Delphax striatella</name>
    <dbReference type="NCBI Taxonomy" id="195883"/>
    <lineage>
        <taxon>Eukaryota</taxon>
        <taxon>Metazoa</taxon>
        <taxon>Ecdysozoa</taxon>
        <taxon>Arthropoda</taxon>
        <taxon>Hexapoda</taxon>
        <taxon>Insecta</taxon>
        <taxon>Pterygota</taxon>
        <taxon>Neoptera</taxon>
        <taxon>Paraneoptera</taxon>
        <taxon>Hemiptera</taxon>
        <taxon>Auchenorrhyncha</taxon>
        <taxon>Fulgoroidea</taxon>
        <taxon>Delphacidae</taxon>
        <taxon>Criomorphinae</taxon>
        <taxon>Laodelphax</taxon>
    </lineage>
</organism>